<keyword evidence="1" id="KW-1133">Transmembrane helix</keyword>
<dbReference type="Proteomes" id="UP000050398">
    <property type="component" value="Unassembled WGS sequence"/>
</dbReference>
<dbReference type="OrthoDB" id="2886406at2"/>
<sequence>MVWLFVLIPISFMVGVVIVGSIKETYFSQGYLKGDCYDTYRGEGYDAHCRGESNHLKYLVGGR</sequence>
<keyword evidence="1" id="KW-0472">Membrane</keyword>
<dbReference type="RefSeq" id="WP_060671369.1">
    <property type="nucleotide sequence ID" value="NZ_JBCNGU010000020.1"/>
</dbReference>
<reference evidence="2 3" key="1">
    <citation type="submission" date="2015-08" db="EMBL/GenBank/DDBJ databases">
        <title>Draft Genome Sequence of Bacillus vietnamensis UCD-SED5.</title>
        <authorList>
            <person name="Lee R.D."/>
            <person name="Jospin G."/>
            <person name="Lang J.M."/>
            <person name="Coil D.A."/>
            <person name="Eisen J.A."/>
        </authorList>
    </citation>
    <scope>NUCLEOTIDE SEQUENCE [LARGE SCALE GENOMIC DNA]</scope>
    <source>
        <strain evidence="2 3">UCD-SED5</strain>
    </source>
</reference>
<comment type="caution">
    <text evidence="2">The sequence shown here is derived from an EMBL/GenBank/DDBJ whole genome shotgun (WGS) entry which is preliminary data.</text>
</comment>
<keyword evidence="1" id="KW-0812">Transmembrane</keyword>
<protein>
    <submittedName>
        <fullName evidence="2">Uncharacterized protein</fullName>
    </submittedName>
</protein>
<evidence type="ECO:0000313" key="3">
    <source>
        <dbReference type="Proteomes" id="UP000050398"/>
    </source>
</evidence>
<evidence type="ECO:0000313" key="2">
    <source>
        <dbReference type="EMBL" id="KPL60461.1"/>
    </source>
</evidence>
<organism evidence="2 3">
    <name type="scientific">Rossellomorea vietnamensis</name>
    <dbReference type="NCBI Taxonomy" id="218284"/>
    <lineage>
        <taxon>Bacteria</taxon>
        <taxon>Bacillati</taxon>
        <taxon>Bacillota</taxon>
        <taxon>Bacilli</taxon>
        <taxon>Bacillales</taxon>
        <taxon>Bacillaceae</taxon>
        <taxon>Rossellomorea</taxon>
    </lineage>
</organism>
<dbReference type="EMBL" id="LIXZ01000003">
    <property type="protein sequence ID" value="KPL60461.1"/>
    <property type="molecule type" value="Genomic_DNA"/>
</dbReference>
<accession>A0A0P6VZ59</accession>
<dbReference type="PATRIC" id="fig|218284.4.peg.2073"/>
<evidence type="ECO:0000256" key="1">
    <source>
        <dbReference type="SAM" id="Phobius"/>
    </source>
</evidence>
<dbReference type="AlphaFoldDB" id="A0A0P6VZ59"/>
<proteinExistence type="predicted"/>
<name>A0A0P6VZ59_9BACI</name>
<feature type="transmembrane region" description="Helical" evidence="1">
    <location>
        <begin position="6"/>
        <end position="22"/>
    </location>
</feature>
<gene>
    <name evidence="2" type="ORF">AM506_04835</name>
</gene>